<name>A0A7K0G295_9SPHI</name>
<dbReference type="GO" id="GO:0006644">
    <property type="term" value="P:phospholipid metabolic process"/>
    <property type="evidence" value="ECO:0007669"/>
    <property type="project" value="TreeGrafter"/>
</dbReference>
<sequence>MNIKKISLSLLLVFTAGFLQAQLINTDKVINTLKFGRKNDLVAVCAHRGYWRENGVPENSLLAIKRAADMKIEMVEIDIKLDKGGEPVLMHDWNLGRTTELGMGRNDLVSSWYNGALQTLRLKDKNGRLTNEHLPTFRQVLSFIRDHNIAIVLALDIKDKNAAWACWHIMNEGGGWKNHWGNPAAKWTIFKLNATVYNGPADLEKHLGLSGSRYNDFRFVPVYTTNMVDKINCMAQYNSYKNKPYFIGVEINIKQRNGIHQDIMDQAWRDGKTVCCFNAIPDAGGNNFNYANGTCCYTLSSLYYKSKSGKADTEDNRGSWQWLTSMGVHWMTTDEPVSLINDWLNKGFRNTAYYY</sequence>
<evidence type="ECO:0000313" key="4">
    <source>
        <dbReference type="Proteomes" id="UP000487757"/>
    </source>
</evidence>
<feature type="domain" description="GP-PDE" evidence="2">
    <location>
        <begin position="42"/>
        <end position="153"/>
    </location>
</feature>
<dbReference type="GO" id="GO:0005886">
    <property type="term" value="C:plasma membrane"/>
    <property type="evidence" value="ECO:0007669"/>
    <property type="project" value="TreeGrafter"/>
</dbReference>
<keyword evidence="1" id="KW-0732">Signal</keyword>
<dbReference type="SUPFAM" id="SSF51695">
    <property type="entry name" value="PLC-like phosphodiesterases"/>
    <property type="match status" value="1"/>
</dbReference>
<dbReference type="GO" id="GO:0070291">
    <property type="term" value="P:N-acylethanolamine metabolic process"/>
    <property type="evidence" value="ECO:0007669"/>
    <property type="project" value="TreeGrafter"/>
</dbReference>
<reference evidence="3 4" key="1">
    <citation type="submission" date="2019-11" db="EMBL/GenBank/DDBJ databases">
        <title>Pedobacter petrophilus genome.</title>
        <authorList>
            <person name="Feldbauer M.J."/>
            <person name="Newman J.D."/>
        </authorList>
    </citation>
    <scope>NUCLEOTIDE SEQUENCE [LARGE SCALE GENOMIC DNA]</scope>
    <source>
        <strain evidence="3 4">LMG 29686</strain>
    </source>
</reference>
<dbReference type="Pfam" id="PF03009">
    <property type="entry name" value="GDPD"/>
    <property type="match status" value="1"/>
</dbReference>
<feature type="signal peptide" evidence="1">
    <location>
        <begin position="1"/>
        <end position="21"/>
    </location>
</feature>
<dbReference type="InterPro" id="IPR030395">
    <property type="entry name" value="GP_PDE_dom"/>
</dbReference>
<protein>
    <recommendedName>
        <fullName evidence="2">GP-PDE domain-containing protein</fullName>
    </recommendedName>
</protein>
<feature type="chain" id="PRO_5029509299" description="GP-PDE domain-containing protein" evidence="1">
    <location>
        <begin position="22"/>
        <end position="355"/>
    </location>
</feature>
<dbReference type="Proteomes" id="UP000487757">
    <property type="component" value="Unassembled WGS sequence"/>
</dbReference>
<dbReference type="PANTHER" id="PTHR46320:SF1">
    <property type="entry name" value="GLYCEROPHOSPHODIESTER PHOSPHODIESTERASE 1"/>
    <property type="match status" value="1"/>
</dbReference>
<evidence type="ECO:0000259" key="2">
    <source>
        <dbReference type="PROSITE" id="PS51704"/>
    </source>
</evidence>
<dbReference type="GO" id="GO:0006580">
    <property type="term" value="P:ethanolamine metabolic process"/>
    <property type="evidence" value="ECO:0007669"/>
    <property type="project" value="TreeGrafter"/>
</dbReference>
<gene>
    <name evidence="3" type="ORF">GJU39_17790</name>
</gene>
<dbReference type="AlphaFoldDB" id="A0A7K0G295"/>
<evidence type="ECO:0000313" key="3">
    <source>
        <dbReference type="EMBL" id="MRX77935.1"/>
    </source>
</evidence>
<evidence type="ECO:0000256" key="1">
    <source>
        <dbReference type="SAM" id="SignalP"/>
    </source>
</evidence>
<accession>A0A7K0G295</accession>
<dbReference type="RefSeq" id="WP_154282348.1">
    <property type="nucleotide sequence ID" value="NZ_JBHUJQ010000001.1"/>
</dbReference>
<dbReference type="EMBL" id="WKKH01000035">
    <property type="protein sequence ID" value="MRX77935.1"/>
    <property type="molecule type" value="Genomic_DNA"/>
</dbReference>
<dbReference type="CDD" id="cd08566">
    <property type="entry name" value="GDPD_AtGDE_like"/>
    <property type="match status" value="1"/>
</dbReference>
<dbReference type="PANTHER" id="PTHR46320">
    <property type="entry name" value="GLYCEROPHOSPHODIESTER PHOSPHODIESTERASE 1"/>
    <property type="match status" value="1"/>
</dbReference>
<organism evidence="3 4">
    <name type="scientific">Pedobacter petrophilus</name>
    <dbReference type="NCBI Taxonomy" id="1908241"/>
    <lineage>
        <taxon>Bacteria</taxon>
        <taxon>Pseudomonadati</taxon>
        <taxon>Bacteroidota</taxon>
        <taxon>Sphingobacteriia</taxon>
        <taxon>Sphingobacteriales</taxon>
        <taxon>Sphingobacteriaceae</taxon>
        <taxon>Pedobacter</taxon>
    </lineage>
</organism>
<keyword evidence="4" id="KW-1185">Reference proteome</keyword>
<comment type="caution">
    <text evidence="3">The sequence shown here is derived from an EMBL/GenBank/DDBJ whole genome shotgun (WGS) entry which is preliminary data.</text>
</comment>
<dbReference type="GO" id="GO:0008889">
    <property type="term" value="F:glycerophosphodiester phosphodiesterase activity"/>
    <property type="evidence" value="ECO:0007669"/>
    <property type="project" value="TreeGrafter"/>
</dbReference>
<dbReference type="Gene3D" id="3.20.20.190">
    <property type="entry name" value="Phosphatidylinositol (PI) phosphodiesterase"/>
    <property type="match status" value="1"/>
</dbReference>
<dbReference type="PROSITE" id="PS51704">
    <property type="entry name" value="GP_PDE"/>
    <property type="match status" value="1"/>
</dbReference>
<dbReference type="InterPro" id="IPR017946">
    <property type="entry name" value="PLC-like_Pdiesterase_TIM-brl"/>
</dbReference>
<proteinExistence type="predicted"/>
<dbReference type="OrthoDB" id="384721at2"/>